<reference evidence="2" key="1">
    <citation type="submission" date="2022-01" db="EMBL/GenBank/DDBJ databases">
        <title>Nocardioidaceae gen. sp. A5X3R13.</title>
        <authorList>
            <person name="Lopez Marin M.A."/>
            <person name="Uhlik O."/>
        </authorList>
    </citation>
    <scope>NUCLEOTIDE SEQUENCE</scope>
    <source>
        <strain evidence="2">A5X3R13</strain>
    </source>
</reference>
<dbReference type="InterPro" id="IPR018376">
    <property type="entry name" value="Enoyl-CoA_hyd/isom_CS"/>
</dbReference>
<dbReference type="RefSeq" id="WP_271635152.1">
    <property type="nucleotide sequence ID" value="NZ_CP094970.1"/>
</dbReference>
<keyword evidence="3" id="KW-1185">Reference proteome</keyword>
<proteinExistence type="inferred from homology"/>
<dbReference type="PANTHER" id="PTHR43459:SF1">
    <property type="entry name" value="EG:BACN32G11.4 PROTEIN"/>
    <property type="match status" value="1"/>
</dbReference>
<evidence type="ECO:0000313" key="3">
    <source>
        <dbReference type="Proteomes" id="UP001164390"/>
    </source>
</evidence>
<dbReference type="SUPFAM" id="SSF52096">
    <property type="entry name" value="ClpP/crotonase"/>
    <property type="match status" value="1"/>
</dbReference>
<dbReference type="InterPro" id="IPR029045">
    <property type="entry name" value="ClpP/crotonase-like_dom_sf"/>
</dbReference>
<dbReference type="InterPro" id="IPR001753">
    <property type="entry name" value="Enoyl-CoA_hydra/iso"/>
</dbReference>
<sequence length="203" mass="20971">MASGPVIGAGRRFCAGGDIESFVESADQPAYLRRLALEADAATRALTDLAKPVVAGVHGAVAGAGLALMLSCDIVVADPGTKFVFAYPSIGLTPDCGLSYLLPRAVGQQRALQFAFAGKPASVDDALAMGLIAESADDVATRAGRLAVEFAAGPARALGESRRLLRAGWETDRVAAGVEEARTISELVTGPEAAELIRRFMAQ</sequence>
<gene>
    <name evidence="2" type="ORF">L0C25_04115</name>
</gene>
<dbReference type="AlphaFoldDB" id="A0AA46TK02"/>
<dbReference type="Pfam" id="PF00378">
    <property type="entry name" value="ECH_1"/>
    <property type="match status" value="1"/>
</dbReference>
<dbReference type="GO" id="GO:0003824">
    <property type="term" value="F:catalytic activity"/>
    <property type="evidence" value="ECO:0007669"/>
    <property type="project" value="InterPro"/>
</dbReference>
<dbReference type="CDD" id="cd06558">
    <property type="entry name" value="crotonase-like"/>
    <property type="match status" value="1"/>
</dbReference>
<organism evidence="2 3">
    <name type="scientific">Solicola gregarius</name>
    <dbReference type="NCBI Taxonomy" id="2908642"/>
    <lineage>
        <taxon>Bacteria</taxon>
        <taxon>Bacillati</taxon>
        <taxon>Actinomycetota</taxon>
        <taxon>Actinomycetes</taxon>
        <taxon>Propionibacteriales</taxon>
        <taxon>Nocardioidaceae</taxon>
        <taxon>Solicola</taxon>
    </lineage>
</organism>
<dbReference type="Proteomes" id="UP001164390">
    <property type="component" value="Chromosome"/>
</dbReference>
<evidence type="ECO:0000313" key="2">
    <source>
        <dbReference type="EMBL" id="UYM06272.1"/>
    </source>
</evidence>
<dbReference type="EMBL" id="CP094970">
    <property type="protein sequence ID" value="UYM06272.1"/>
    <property type="molecule type" value="Genomic_DNA"/>
</dbReference>
<dbReference type="Gene3D" id="3.90.226.10">
    <property type="entry name" value="2-enoyl-CoA Hydratase, Chain A, domain 1"/>
    <property type="match status" value="1"/>
</dbReference>
<name>A0AA46TK02_9ACTN</name>
<dbReference type="PANTHER" id="PTHR43459">
    <property type="entry name" value="ENOYL-COA HYDRATASE"/>
    <property type="match status" value="1"/>
</dbReference>
<evidence type="ECO:0000256" key="1">
    <source>
        <dbReference type="RuleBase" id="RU003707"/>
    </source>
</evidence>
<dbReference type="PROSITE" id="PS00166">
    <property type="entry name" value="ENOYL_COA_HYDRATASE"/>
    <property type="match status" value="1"/>
</dbReference>
<dbReference type="KEGG" id="sgrg:L0C25_04115"/>
<accession>A0AA46TK02</accession>
<comment type="similarity">
    <text evidence="1">Belongs to the enoyl-CoA hydratase/isomerase family.</text>
</comment>
<protein>
    <submittedName>
        <fullName evidence="2">Enoyl-CoA hydratase-related protein</fullName>
    </submittedName>
</protein>